<gene>
    <name evidence="1" type="ORF">VHA01S_002_00110</name>
</gene>
<accession>V5FFS7</accession>
<dbReference type="Proteomes" id="UP000017800">
    <property type="component" value="Unassembled WGS sequence"/>
</dbReference>
<name>V5FFS7_9VIBR</name>
<evidence type="ECO:0000313" key="1">
    <source>
        <dbReference type="EMBL" id="GAD87902.1"/>
    </source>
</evidence>
<reference evidence="1 2" key="2">
    <citation type="submission" date="2013-11" db="EMBL/GenBank/DDBJ databases">
        <title>Whole genome shotgun sequence of Vibrio halioticoli NBRC 102217.</title>
        <authorList>
            <person name="Isaki S."/>
            <person name="Kimura A."/>
            <person name="Ohji S."/>
            <person name="Hosoyama A."/>
            <person name="Fujita N."/>
            <person name="Hashimoto M."/>
            <person name="Hosoyama Y."/>
            <person name="Yamazoe A."/>
        </authorList>
    </citation>
    <scope>NUCLEOTIDE SEQUENCE [LARGE SCALE GENOMIC DNA]</scope>
    <source>
        <strain evidence="1 2">NBRC 102217</strain>
    </source>
</reference>
<dbReference type="EMBL" id="BAUJ01000002">
    <property type="protein sequence ID" value="GAD87902.1"/>
    <property type="molecule type" value="Genomic_DNA"/>
</dbReference>
<sequence length="113" mass="13392">MMVLMYSVLAVSSVSLGAIQILKKKTPNSSDKASEEITQYLKETHYWAEEYRHAQISYQRLHAEFMHKIADMNRQNPAQQQANNLALNELKMHVEQRKMRMQRAEKRYQELTH</sequence>
<organism evidence="1 2">
    <name type="scientific">Vibrio halioticoli NBRC 102217</name>
    <dbReference type="NCBI Taxonomy" id="1219072"/>
    <lineage>
        <taxon>Bacteria</taxon>
        <taxon>Pseudomonadati</taxon>
        <taxon>Pseudomonadota</taxon>
        <taxon>Gammaproteobacteria</taxon>
        <taxon>Vibrionales</taxon>
        <taxon>Vibrionaceae</taxon>
        <taxon>Vibrio</taxon>
    </lineage>
</organism>
<dbReference type="OrthoDB" id="5876173at2"/>
<dbReference type="AlphaFoldDB" id="V5FFS7"/>
<evidence type="ECO:0000313" key="2">
    <source>
        <dbReference type="Proteomes" id="UP000017800"/>
    </source>
</evidence>
<reference evidence="1 2" key="1">
    <citation type="submission" date="2013-10" db="EMBL/GenBank/DDBJ databases">
        <authorList>
            <person name="Ichikawa N."/>
            <person name="Kimura A."/>
            <person name="Ohji S."/>
            <person name="Hosoyama A."/>
            <person name="Fujita N."/>
        </authorList>
    </citation>
    <scope>NUCLEOTIDE SEQUENCE [LARGE SCALE GENOMIC DNA]</scope>
    <source>
        <strain evidence="1 2">NBRC 102217</strain>
    </source>
</reference>
<dbReference type="eggNOG" id="ENOG5032BDE">
    <property type="taxonomic scope" value="Bacteria"/>
</dbReference>
<comment type="caution">
    <text evidence="1">The sequence shown here is derived from an EMBL/GenBank/DDBJ whole genome shotgun (WGS) entry which is preliminary data.</text>
</comment>
<proteinExistence type="predicted"/>
<dbReference type="RefSeq" id="WP_023402333.1">
    <property type="nucleotide sequence ID" value="NZ_BAUJ01000002.1"/>
</dbReference>
<keyword evidence="2" id="KW-1185">Reference proteome</keyword>
<protein>
    <submittedName>
        <fullName evidence="1">Uncharacterized protein</fullName>
    </submittedName>
</protein>